<gene>
    <name evidence="7 11" type="primary">rplI</name>
    <name evidence="11" type="ORF">SCLAR_v1c00250</name>
</gene>
<dbReference type="HAMAP" id="MF_00503">
    <property type="entry name" value="Ribosomal_bL9"/>
    <property type="match status" value="1"/>
</dbReference>
<keyword evidence="4 7" id="KW-0689">Ribosomal protein</keyword>
<dbReference type="GO" id="GO:0006412">
    <property type="term" value="P:translation"/>
    <property type="evidence" value="ECO:0007669"/>
    <property type="project" value="UniProtKB-UniRule"/>
</dbReference>
<keyword evidence="3 7" id="KW-0694">RNA-binding</keyword>
<dbReference type="InterPro" id="IPR036791">
    <property type="entry name" value="Ribosomal_bL9_C_sf"/>
</dbReference>
<accession>A0A1Y0KYW2</accession>
<dbReference type="GO" id="GO:0019843">
    <property type="term" value="F:rRNA binding"/>
    <property type="evidence" value="ECO:0007669"/>
    <property type="project" value="UniProtKB-UniRule"/>
</dbReference>
<dbReference type="GO" id="GO:0005840">
    <property type="term" value="C:ribosome"/>
    <property type="evidence" value="ECO:0007669"/>
    <property type="project" value="UniProtKB-KW"/>
</dbReference>
<keyword evidence="12" id="KW-1185">Reference proteome</keyword>
<name>A0A1Y0KYW2_9MOLU</name>
<reference evidence="11 12" key="1">
    <citation type="submission" date="2017-11" db="EMBL/GenBank/DDBJ databases">
        <title>Complete genome sequence of Spiroplasma clarkii CN-5 (DSM 19994).</title>
        <authorList>
            <person name="Tsai Y.-M."/>
            <person name="Chang A."/>
            <person name="Lo W.-S."/>
            <person name="Kuo C.-H."/>
        </authorList>
    </citation>
    <scope>NUCLEOTIDE SEQUENCE [LARGE SCALE GENOMIC DNA]</scope>
    <source>
        <strain evidence="11 12">CN-5</strain>
    </source>
</reference>
<dbReference type="PANTHER" id="PTHR21368">
    <property type="entry name" value="50S RIBOSOMAL PROTEIN L9"/>
    <property type="match status" value="1"/>
</dbReference>
<evidence type="ECO:0000256" key="1">
    <source>
        <dbReference type="ARBA" id="ARBA00010605"/>
    </source>
</evidence>
<dbReference type="KEGG" id="scla:SCLARK_00109"/>
<sequence length="148" mass="17050">MKVILIKDVKNYGQKDQIVEVSDGYAANYLIPKGFAIKATKDDLSHLNVRLKKEEQEISGQKIKNDLLKKEIEAIELKFHLRVMDKKPFGTISLTQICDRLNKEFGLNIDKRKFVSHENLNKLGLHYLKIKLDFKVVATLKVLVEGKE</sequence>
<organism evidence="11 12">
    <name type="scientific">Spiroplasma clarkii</name>
    <dbReference type="NCBI Taxonomy" id="2139"/>
    <lineage>
        <taxon>Bacteria</taxon>
        <taxon>Bacillati</taxon>
        <taxon>Mycoplasmatota</taxon>
        <taxon>Mollicutes</taxon>
        <taxon>Entomoplasmatales</taxon>
        <taxon>Spiroplasmataceae</taxon>
        <taxon>Spiroplasma</taxon>
    </lineage>
</organism>
<evidence type="ECO:0000313" key="12">
    <source>
        <dbReference type="Proteomes" id="UP000231179"/>
    </source>
</evidence>
<dbReference type="InterPro" id="IPR020069">
    <property type="entry name" value="Ribosomal_bL9_C"/>
</dbReference>
<comment type="function">
    <text evidence="7">Binds to the 23S rRNA.</text>
</comment>
<dbReference type="GO" id="GO:0003735">
    <property type="term" value="F:structural constituent of ribosome"/>
    <property type="evidence" value="ECO:0007669"/>
    <property type="project" value="InterPro"/>
</dbReference>
<dbReference type="OrthoDB" id="9788336at2"/>
<proteinExistence type="inferred from homology"/>
<dbReference type="Pfam" id="PF01281">
    <property type="entry name" value="Ribosomal_L9_N"/>
    <property type="match status" value="1"/>
</dbReference>
<dbReference type="Gene3D" id="3.10.430.100">
    <property type="entry name" value="Ribosomal protein L9, C-terminal domain"/>
    <property type="match status" value="1"/>
</dbReference>
<dbReference type="EMBL" id="CP024870">
    <property type="protein sequence ID" value="ATX70362.1"/>
    <property type="molecule type" value="Genomic_DNA"/>
</dbReference>
<evidence type="ECO:0000313" key="11">
    <source>
        <dbReference type="EMBL" id="ATX70362.1"/>
    </source>
</evidence>
<dbReference type="InterPro" id="IPR020070">
    <property type="entry name" value="Ribosomal_bL9_N"/>
</dbReference>
<dbReference type="NCBIfam" id="TIGR00158">
    <property type="entry name" value="L9"/>
    <property type="match status" value="1"/>
</dbReference>
<feature type="coiled-coil region" evidence="8">
    <location>
        <begin position="37"/>
        <end position="71"/>
    </location>
</feature>
<dbReference type="Proteomes" id="UP000231179">
    <property type="component" value="Chromosome"/>
</dbReference>
<evidence type="ECO:0000256" key="6">
    <source>
        <dbReference type="ARBA" id="ARBA00035292"/>
    </source>
</evidence>
<dbReference type="SUPFAM" id="SSF55658">
    <property type="entry name" value="L9 N-domain-like"/>
    <property type="match status" value="1"/>
</dbReference>
<dbReference type="AlphaFoldDB" id="A0A1Y0KYW2"/>
<feature type="domain" description="Ribosomal protein L9" evidence="9">
    <location>
        <begin position="1"/>
        <end position="46"/>
    </location>
</feature>
<protein>
    <recommendedName>
        <fullName evidence="6 7">Large ribosomal subunit protein bL9</fullName>
    </recommendedName>
</protein>
<evidence type="ECO:0000259" key="9">
    <source>
        <dbReference type="Pfam" id="PF01281"/>
    </source>
</evidence>
<evidence type="ECO:0000259" key="10">
    <source>
        <dbReference type="Pfam" id="PF03948"/>
    </source>
</evidence>
<dbReference type="GO" id="GO:1990904">
    <property type="term" value="C:ribonucleoprotein complex"/>
    <property type="evidence" value="ECO:0007669"/>
    <property type="project" value="UniProtKB-KW"/>
</dbReference>
<evidence type="ECO:0000256" key="2">
    <source>
        <dbReference type="ARBA" id="ARBA00022730"/>
    </source>
</evidence>
<dbReference type="InterPro" id="IPR036935">
    <property type="entry name" value="Ribosomal_bL9_N_sf"/>
</dbReference>
<dbReference type="RefSeq" id="WP_100253925.1">
    <property type="nucleotide sequence ID" value="NZ_CP015819.1"/>
</dbReference>
<keyword evidence="2 7" id="KW-0699">rRNA-binding</keyword>
<evidence type="ECO:0000256" key="5">
    <source>
        <dbReference type="ARBA" id="ARBA00023274"/>
    </source>
</evidence>
<evidence type="ECO:0000256" key="3">
    <source>
        <dbReference type="ARBA" id="ARBA00022884"/>
    </source>
</evidence>
<dbReference type="Gene3D" id="3.40.5.10">
    <property type="entry name" value="Ribosomal protein L9, N-terminal domain"/>
    <property type="match status" value="1"/>
</dbReference>
<dbReference type="Pfam" id="PF03948">
    <property type="entry name" value="Ribosomal_L9_C"/>
    <property type="match status" value="1"/>
</dbReference>
<dbReference type="InterPro" id="IPR000244">
    <property type="entry name" value="Ribosomal_bL9"/>
</dbReference>
<evidence type="ECO:0000256" key="7">
    <source>
        <dbReference type="HAMAP-Rule" id="MF_00503"/>
    </source>
</evidence>
<keyword evidence="8" id="KW-0175">Coiled coil</keyword>
<dbReference type="InterPro" id="IPR020594">
    <property type="entry name" value="Ribosomal_bL9_bac/chp"/>
</dbReference>
<feature type="domain" description="Large ribosomal subunit protein bL9 C-terminal" evidence="10">
    <location>
        <begin position="68"/>
        <end position="145"/>
    </location>
</feature>
<dbReference type="InterPro" id="IPR009027">
    <property type="entry name" value="Ribosomal_bL9/RNase_H1_N"/>
</dbReference>
<dbReference type="SUPFAM" id="SSF55653">
    <property type="entry name" value="Ribosomal protein L9 C-domain"/>
    <property type="match status" value="1"/>
</dbReference>
<evidence type="ECO:0000256" key="8">
    <source>
        <dbReference type="SAM" id="Coils"/>
    </source>
</evidence>
<evidence type="ECO:0000256" key="4">
    <source>
        <dbReference type="ARBA" id="ARBA00022980"/>
    </source>
</evidence>
<keyword evidence="5 7" id="KW-0687">Ribonucleoprotein</keyword>
<comment type="similarity">
    <text evidence="1 7">Belongs to the bacterial ribosomal protein bL9 family.</text>
</comment>